<dbReference type="InterPro" id="IPR007627">
    <property type="entry name" value="RNA_pol_sigma70_r2"/>
</dbReference>
<dbReference type="GO" id="GO:0003677">
    <property type="term" value="F:DNA binding"/>
    <property type="evidence" value="ECO:0007669"/>
    <property type="project" value="UniProtKB-KW"/>
</dbReference>
<keyword evidence="2" id="KW-0805">Transcription regulation</keyword>
<evidence type="ECO:0000256" key="4">
    <source>
        <dbReference type="ARBA" id="ARBA00023125"/>
    </source>
</evidence>
<dbReference type="InterPro" id="IPR014284">
    <property type="entry name" value="RNA_pol_sigma-70_dom"/>
</dbReference>
<evidence type="ECO:0000259" key="7">
    <source>
        <dbReference type="Pfam" id="PF08281"/>
    </source>
</evidence>
<evidence type="ECO:0000259" key="6">
    <source>
        <dbReference type="Pfam" id="PF04542"/>
    </source>
</evidence>
<dbReference type="Gene3D" id="1.10.10.10">
    <property type="entry name" value="Winged helix-like DNA-binding domain superfamily/Winged helix DNA-binding domain"/>
    <property type="match status" value="1"/>
</dbReference>
<dbReference type="GO" id="GO:0006352">
    <property type="term" value="P:DNA-templated transcription initiation"/>
    <property type="evidence" value="ECO:0007669"/>
    <property type="project" value="InterPro"/>
</dbReference>
<dbReference type="InterPro" id="IPR013324">
    <property type="entry name" value="RNA_pol_sigma_r3/r4-like"/>
</dbReference>
<dbReference type="EMBL" id="RJJR01000002">
    <property type="protein sequence ID" value="RNI39171.1"/>
    <property type="molecule type" value="Genomic_DNA"/>
</dbReference>
<organism evidence="8 9">
    <name type="scientific">Hanamia caeni</name>
    <dbReference type="NCBI Taxonomy" id="2294116"/>
    <lineage>
        <taxon>Bacteria</taxon>
        <taxon>Pseudomonadati</taxon>
        <taxon>Bacteroidota</taxon>
        <taxon>Chitinophagia</taxon>
        <taxon>Chitinophagales</taxon>
        <taxon>Chitinophagaceae</taxon>
        <taxon>Hanamia</taxon>
    </lineage>
</organism>
<dbReference type="NCBIfam" id="TIGR02937">
    <property type="entry name" value="sigma70-ECF"/>
    <property type="match status" value="1"/>
</dbReference>
<comment type="similarity">
    <text evidence="1">Belongs to the sigma-70 factor family. ECF subfamily.</text>
</comment>
<keyword evidence="3" id="KW-0731">Sigma factor</keyword>
<gene>
    <name evidence="8" type="ORF">EFY79_05900</name>
</gene>
<evidence type="ECO:0000256" key="5">
    <source>
        <dbReference type="ARBA" id="ARBA00023163"/>
    </source>
</evidence>
<keyword evidence="4" id="KW-0238">DNA-binding</keyword>
<keyword evidence="5" id="KW-0804">Transcription</keyword>
<dbReference type="InterPro" id="IPR013325">
    <property type="entry name" value="RNA_pol_sigma_r2"/>
</dbReference>
<comment type="caution">
    <text evidence="8">The sequence shown here is derived from an EMBL/GenBank/DDBJ whole genome shotgun (WGS) entry which is preliminary data.</text>
</comment>
<dbReference type="Pfam" id="PF08281">
    <property type="entry name" value="Sigma70_r4_2"/>
    <property type="match status" value="1"/>
</dbReference>
<dbReference type="SUPFAM" id="SSF88946">
    <property type="entry name" value="Sigma2 domain of RNA polymerase sigma factors"/>
    <property type="match status" value="1"/>
</dbReference>
<reference evidence="8 9" key="1">
    <citation type="submission" date="2018-11" db="EMBL/GenBank/DDBJ databases">
        <title>Draft genome sequence of Ferruginibacter sp. BO-59.</title>
        <authorList>
            <person name="Im W.T."/>
        </authorList>
    </citation>
    <scope>NUCLEOTIDE SEQUENCE [LARGE SCALE GENOMIC DNA]</scope>
    <source>
        <strain evidence="8 9">BO-59</strain>
    </source>
</reference>
<sequence length="187" mass="21690">MILHIRGCSLNNRESQKKIFSSFYGYVMSVCWRYTSKQEDATEILNDGFLKVFKEIHRFAPAYSDVINSFKGWLRKIIVYTAIDHNRKYYKYELTTSFNEKDVEIANIEESALDKISYDEIIKAIRNLSPAYRTILNLYIIEGFSHKEIAQKLGISTGTSKSNLSKAKVQLQKILFSHQTVLIKNEA</sequence>
<dbReference type="GO" id="GO:0016987">
    <property type="term" value="F:sigma factor activity"/>
    <property type="evidence" value="ECO:0007669"/>
    <property type="project" value="UniProtKB-KW"/>
</dbReference>
<dbReference type="InterPro" id="IPR039425">
    <property type="entry name" value="RNA_pol_sigma-70-like"/>
</dbReference>
<accession>A0A3M9NN03</accession>
<dbReference type="AlphaFoldDB" id="A0A3M9NN03"/>
<dbReference type="PANTHER" id="PTHR43133">
    <property type="entry name" value="RNA POLYMERASE ECF-TYPE SIGMA FACTO"/>
    <property type="match status" value="1"/>
</dbReference>
<dbReference type="SUPFAM" id="SSF88659">
    <property type="entry name" value="Sigma3 and sigma4 domains of RNA polymerase sigma factors"/>
    <property type="match status" value="1"/>
</dbReference>
<dbReference type="Pfam" id="PF04542">
    <property type="entry name" value="Sigma70_r2"/>
    <property type="match status" value="1"/>
</dbReference>
<name>A0A3M9NN03_9BACT</name>
<evidence type="ECO:0000256" key="3">
    <source>
        <dbReference type="ARBA" id="ARBA00023082"/>
    </source>
</evidence>
<dbReference type="Proteomes" id="UP000267223">
    <property type="component" value="Unassembled WGS sequence"/>
</dbReference>
<proteinExistence type="inferred from homology"/>
<evidence type="ECO:0000256" key="1">
    <source>
        <dbReference type="ARBA" id="ARBA00010641"/>
    </source>
</evidence>
<evidence type="ECO:0000256" key="2">
    <source>
        <dbReference type="ARBA" id="ARBA00023015"/>
    </source>
</evidence>
<evidence type="ECO:0000313" key="8">
    <source>
        <dbReference type="EMBL" id="RNI39171.1"/>
    </source>
</evidence>
<keyword evidence="9" id="KW-1185">Reference proteome</keyword>
<dbReference type="InterPro" id="IPR013249">
    <property type="entry name" value="RNA_pol_sigma70_r4_t2"/>
</dbReference>
<evidence type="ECO:0000313" key="9">
    <source>
        <dbReference type="Proteomes" id="UP000267223"/>
    </source>
</evidence>
<dbReference type="PANTHER" id="PTHR43133:SF8">
    <property type="entry name" value="RNA POLYMERASE SIGMA FACTOR HI_1459-RELATED"/>
    <property type="match status" value="1"/>
</dbReference>
<feature type="domain" description="RNA polymerase sigma factor 70 region 4 type 2" evidence="7">
    <location>
        <begin position="119"/>
        <end position="171"/>
    </location>
</feature>
<dbReference type="Gene3D" id="1.10.1740.10">
    <property type="match status" value="1"/>
</dbReference>
<feature type="domain" description="RNA polymerase sigma-70 region 2" evidence="6">
    <location>
        <begin position="20"/>
        <end position="88"/>
    </location>
</feature>
<protein>
    <submittedName>
        <fullName evidence="8">Sigma-70 family RNA polymerase sigma factor</fullName>
    </submittedName>
</protein>
<dbReference type="InterPro" id="IPR036388">
    <property type="entry name" value="WH-like_DNA-bd_sf"/>
</dbReference>
<dbReference type="CDD" id="cd06171">
    <property type="entry name" value="Sigma70_r4"/>
    <property type="match status" value="1"/>
</dbReference>